<dbReference type="Gene3D" id="3.30.70.1430">
    <property type="entry name" value="Multidrug efflux transporter AcrB pore domain"/>
    <property type="match status" value="1"/>
</dbReference>
<dbReference type="Proteomes" id="UP000249135">
    <property type="component" value="Unassembled WGS sequence"/>
</dbReference>
<dbReference type="EMBL" id="QFPP01000606">
    <property type="protein sequence ID" value="PZQ63391.1"/>
    <property type="molecule type" value="Genomic_DNA"/>
</dbReference>
<dbReference type="Gene3D" id="1.20.1640.10">
    <property type="entry name" value="Multidrug efflux transporter AcrB transmembrane domain"/>
    <property type="match status" value="1"/>
</dbReference>
<dbReference type="GO" id="GO:0042910">
    <property type="term" value="F:xenobiotic transmembrane transporter activity"/>
    <property type="evidence" value="ECO:0007669"/>
    <property type="project" value="TreeGrafter"/>
</dbReference>
<sequence length="89" mass="9853">MIDRLVAVCLQRRAIVWLVFAAAALYGAWCWTQLPLEAYPDIADTTSQVITQVPGLAAEEVEKQITVPLEREIMGTPGMQVMRSKSTFG</sequence>
<accession>A0A2W5PC44</accession>
<dbReference type="PANTHER" id="PTHR32063:SF17">
    <property type="entry name" value="CATION EFFLUX SYSTEM PROTEIN"/>
    <property type="match status" value="1"/>
</dbReference>
<evidence type="ECO:0000313" key="1">
    <source>
        <dbReference type="EMBL" id="PZQ63391.1"/>
    </source>
</evidence>
<reference evidence="1 2" key="1">
    <citation type="submission" date="2017-08" db="EMBL/GenBank/DDBJ databases">
        <title>Infants hospitalized years apart are colonized by the same room-sourced microbial strains.</title>
        <authorList>
            <person name="Brooks B."/>
            <person name="Olm M.R."/>
            <person name="Firek B.A."/>
            <person name="Baker R."/>
            <person name="Thomas B.C."/>
            <person name="Morowitz M.J."/>
            <person name="Banfield J.F."/>
        </authorList>
    </citation>
    <scope>NUCLEOTIDE SEQUENCE [LARGE SCALE GENOMIC DNA]</scope>
    <source>
        <strain evidence="1">S2_005_003_R2_41</strain>
    </source>
</reference>
<comment type="caution">
    <text evidence="1">The sequence shown here is derived from an EMBL/GenBank/DDBJ whole genome shotgun (WGS) entry which is preliminary data.</text>
</comment>
<name>A0A2W5PC44_VARPD</name>
<protein>
    <recommendedName>
        <fullName evidence="3">CusA/CzcA family heavy metal efflux RND transporter</fullName>
    </recommendedName>
</protein>
<dbReference type="SUPFAM" id="SSF82693">
    <property type="entry name" value="Multidrug efflux transporter AcrB pore domain, PN1, PN2, PC1 and PC2 subdomains"/>
    <property type="match status" value="1"/>
</dbReference>
<dbReference type="GO" id="GO:0005886">
    <property type="term" value="C:plasma membrane"/>
    <property type="evidence" value="ECO:0007669"/>
    <property type="project" value="TreeGrafter"/>
</dbReference>
<gene>
    <name evidence="1" type="ORF">DI563_27925</name>
</gene>
<dbReference type="PANTHER" id="PTHR32063">
    <property type="match status" value="1"/>
</dbReference>
<dbReference type="Pfam" id="PF00873">
    <property type="entry name" value="ACR_tran"/>
    <property type="match status" value="1"/>
</dbReference>
<dbReference type="InterPro" id="IPR001036">
    <property type="entry name" value="Acrflvin-R"/>
</dbReference>
<dbReference type="AlphaFoldDB" id="A0A2W5PC44"/>
<evidence type="ECO:0008006" key="3">
    <source>
        <dbReference type="Google" id="ProtNLM"/>
    </source>
</evidence>
<proteinExistence type="predicted"/>
<feature type="non-terminal residue" evidence="1">
    <location>
        <position position="89"/>
    </location>
</feature>
<organism evidence="1 2">
    <name type="scientific">Variovorax paradoxus</name>
    <dbReference type="NCBI Taxonomy" id="34073"/>
    <lineage>
        <taxon>Bacteria</taxon>
        <taxon>Pseudomonadati</taxon>
        <taxon>Pseudomonadota</taxon>
        <taxon>Betaproteobacteria</taxon>
        <taxon>Burkholderiales</taxon>
        <taxon>Comamonadaceae</taxon>
        <taxon>Variovorax</taxon>
    </lineage>
</organism>
<evidence type="ECO:0000313" key="2">
    <source>
        <dbReference type="Proteomes" id="UP000249135"/>
    </source>
</evidence>